<comment type="caution">
    <text evidence="1">The sequence shown here is derived from an EMBL/GenBank/DDBJ whole genome shotgun (WGS) entry which is preliminary data.</text>
</comment>
<accession>A0A921K2W0</accession>
<dbReference type="EMBL" id="DYXD01000016">
    <property type="protein sequence ID" value="HJF06717.1"/>
    <property type="molecule type" value="Genomic_DNA"/>
</dbReference>
<protein>
    <submittedName>
        <fullName evidence="1">Site-specific integrase</fullName>
    </submittedName>
</protein>
<organism evidence="1 2">
    <name type="scientific">Phocaeicola coprocola</name>
    <dbReference type="NCBI Taxonomy" id="310298"/>
    <lineage>
        <taxon>Bacteria</taxon>
        <taxon>Pseudomonadati</taxon>
        <taxon>Bacteroidota</taxon>
        <taxon>Bacteroidia</taxon>
        <taxon>Bacteroidales</taxon>
        <taxon>Bacteroidaceae</taxon>
        <taxon>Phocaeicola</taxon>
    </lineage>
</organism>
<evidence type="ECO:0000313" key="1">
    <source>
        <dbReference type="EMBL" id="HJF06717.1"/>
    </source>
</evidence>
<dbReference type="AlphaFoldDB" id="A0A921K2W0"/>
<proteinExistence type="predicted"/>
<reference evidence="1" key="1">
    <citation type="journal article" date="2021" name="PeerJ">
        <title>Extensive microbial diversity within the chicken gut microbiome revealed by metagenomics and culture.</title>
        <authorList>
            <person name="Gilroy R."/>
            <person name="Ravi A."/>
            <person name="Getino M."/>
            <person name="Pursley I."/>
            <person name="Horton D.L."/>
            <person name="Alikhan N.F."/>
            <person name="Baker D."/>
            <person name="Gharbi K."/>
            <person name="Hall N."/>
            <person name="Watson M."/>
            <person name="Adriaenssens E.M."/>
            <person name="Foster-Nyarko E."/>
            <person name="Jarju S."/>
            <person name="Secka A."/>
            <person name="Antonio M."/>
            <person name="Oren A."/>
            <person name="Chaudhuri R.R."/>
            <person name="La Ragione R."/>
            <person name="Hildebrand F."/>
            <person name="Pallen M.J."/>
        </authorList>
    </citation>
    <scope>NUCLEOTIDE SEQUENCE</scope>
    <source>
        <strain evidence="1">CHK165-8395</strain>
    </source>
</reference>
<dbReference type="Proteomes" id="UP000718012">
    <property type="component" value="Unassembled WGS sequence"/>
</dbReference>
<sequence length="99" mass="11983">MRDRRNGTKSLFLDFWPGYRNPETMELIRRRSLGMYIYANPISTQQKKYNEAILAKAEAIRCKVFIEVINEKYDFFNQDRLKEDFLAYFKNIVNRNFAK</sequence>
<feature type="non-terminal residue" evidence="1">
    <location>
        <position position="99"/>
    </location>
</feature>
<reference evidence="1" key="2">
    <citation type="submission" date="2021-09" db="EMBL/GenBank/DDBJ databases">
        <authorList>
            <person name="Gilroy R."/>
        </authorList>
    </citation>
    <scope>NUCLEOTIDE SEQUENCE</scope>
    <source>
        <strain evidence="1">CHK165-8395</strain>
    </source>
</reference>
<evidence type="ECO:0000313" key="2">
    <source>
        <dbReference type="Proteomes" id="UP000718012"/>
    </source>
</evidence>
<gene>
    <name evidence="1" type="ORF">K8U81_00785</name>
</gene>
<name>A0A921K2W0_9BACT</name>